<proteinExistence type="predicted"/>
<name>A0ABV6V9Y9_9ACTN</name>
<evidence type="ECO:0000313" key="3">
    <source>
        <dbReference type="Proteomes" id="UP001592582"/>
    </source>
</evidence>
<dbReference type="RefSeq" id="WP_380507993.1">
    <property type="nucleotide sequence ID" value="NZ_JBHEZX010000005.1"/>
</dbReference>
<keyword evidence="3" id="KW-1185">Reference proteome</keyword>
<protein>
    <submittedName>
        <fullName evidence="2">Uncharacterized protein</fullName>
    </submittedName>
</protein>
<feature type="region of interest" description="Disordered" evidence="1">
    <location>
        <begin position="45"/>
        <end position="87"/>
    </location>
</feature>
<dbReference type="EMBL" id="JBHEZX010000005">
    <property type="protein sequence ID" value="MFC1410407.1"/>
    <property type="molecule type" value="Genomic_DNA"/>
</dbReference>
<accession>A0ABV6V9Y9</accession>
<evidence type="ECO:0000313" key="2">
    <source>
        <dbReference type="EMBL" id="MFC1410407.1"/>
    </source>
</evidence>
<comment type="caution">
    <text evidence="2">The sequence shown here is derived from an EMBL/GenBank/DDBJ whole genome shotgun (WGS) entry which is preliminary data.</text>
</comment>
<gene>
    <name evidence="2" type="ORF">ACEZDG_14145</name>
</gene>
<evidence type="ECO:0000256" key="1">
    <source>
        <dbReference type="SAM" id="MobiDB-lite"/>
    </source>
</evidence>
<organism evidence="2 3">
    <name type="scientific">Streptacidiphilus alkalitolerans</name>
    <dbReference type="NCBI Taxonomy" id="3342712"/>
    <lineage>
        <taxon>Bacteria</taxon>
        <taxon>Bacillati</taxon>
        <taxon>Actinomycetota</taxon>
        <taxon>Actinomycetes</taxon>
        <taxon>Kitasatosporales</taxon>
        <taxon>Streptomycetaceae</taxon>
        <taxon>Streptacidiphilus</taxon>
    </lineage>
</organism>
<dbReference type="Proteomes" id="UP001592582">
    <property type="component" value="Unassembled WGS sequence"/>
</dbReference>
<reference evidence="2 3" key="1">
    <citation type="submission" date="2024-09" db="EMBL/GenBank/DDBJ databases">
        <authorList>
            <person name="Lee S.D."/>
        </authorList>
    </citation>
    <scope>NUCLEOTIDE SEQUENCE [LARGE SCALE GENOMIC DNA]</scope>
    <source>
        <strain evidence="2 3">N1-1</strain>
    </source>
</reference>
<sequence length="87" mass="8921">MSVTVQVNAAILDLEIGQVIEDVELTPLVEGAVAHGYLTVLDTKPEAEPESEAEQALAAVEPEPQVDAPAAGAEPEPEEVADGSGSD</sequence>